<name>A0A428UFP3_9HYPO</name>
<gene>
    <name evidence="1" type="ORF">CEP52_002013</name>
</gene>
<comment type="caution">
    <text evidence="1">The sequence shown here is derived from an EMBL/GenBank/DDBJ whole genome shotgun (WGS) entry which is preliminary data.</text>
</comment>
<dbReference type="AlphaFoldDB" id="A0A428UFP3"/>
<dbReference type="EMBL" id="NKCK01000011">
    <property type="protein sequence ID" value="RSM13115.1"/>
    <property type="molecule type" value="Genomic_DNA"/>
</dbReference>
<evidence type="ECO:0000313" key="1">
    <source>
        <dbReference type="EMBL" id="RSM13115.1"/>
    </source>
</evidence>
<accession>A0A428UFP3</accession>
<reference evidence="1 2" key="1">
    <citation type="submission" date="2017-06" db="EMBL/GenBank/DDBJ databases">
        <title>Comparative genomic analysis of Ambrosia Fusariam Clade fungi.</title>
        <authorList>
            <person name="Stajich J.E."/>
            <person name="Carrillo J."/>
            <person name="Kijimoto T."/>
            <person name="Eskalen A."/>
            <person name="O'Donnell K."/>
            <person name="Kasson M."/>
        </authorList>
    </citation>
    <scope>NUCLEOTIDE SEQUENCE [LARGE SCALE GENOMIC DNA]</scope>
    <source>
        <strain evidence="1 2">NRRL62579</strain>
    </source>
</reference>
<sequence length="81" mass="9214">MCKDRARDCALPAPNKHSRSLVSTSKVIGVSLFPLRCATAILYHPGRLAAFPQIRIIPILKFITSQVSTWMEHRFCHRKPK</sequence>
<evidence type="ECO:0000313" key="2">
    <source>
        <dbReference type="Proteomes" id="UP000287144"/>
    </source>
</evidence>
<protein>
    <submittedName>
        <fullName evidence="1">Uncharacterized protein</fullName>
    </submittedName>
</protein>
<dbReference type="Proteomes" id="UP000287144">
    <property type="component" value="Unassembled WGS sequence"/>
</dbReference>
<proteinExistence type="predicted"/>
<keyword evidence="2" id="KW-1185">Reference proteome</keyword>
<organism evidence="1 2">
    <name type="scientific">Fusarium oligoseptatum</name>
    <dbReference type="NCBI Taxonomy" id="2604345"/>
    <lineage>
        <taxon>Eukaryota</taxon>
        <taxon>Fungi</taxon>
        <taxon>Dikarya</taxon>
        <taxon>Ascomycota</taxon>
        <taxon>Pezizomycotina</taxon>
        <taxon>Sordariomycetes</taxon>
        <taxon>Hypocreomycetidae</taxon>
        <taxon>Hypocreales</taxon>
        <taxon>Nectriaceae</taxon>
        <taxon>Fusarium</taxon>
        <taxon>Fusarium solani species complex</taxon>
    </lineage>
</organism>